<feature type="compositionally biased region" description="Basic residues" evidence="1">
    <location>
        <begin position="338"/>
        <end position="357"/>
    </location>
</feature>
<feature type="compositionally biased region" description="Low complexity" evidence="1">
    <location>
        <begin position="261"/>
        <end position="295"/>
    </location>
</feature>
<feature type="compositionally biased region" description="Low complexity" evidence="1">
    <location>
        <begin position="135"/>
        <end position="147"/>
    </location>
</feature>
<feature type="region of interest" description="Disordered" evidence="1">
    <location>
        <begin position="241"/>
        <end position="357"/>
    </location>
</feature>
<feature type="region of interest" description="Disordered" evidence="1">
    <location>
        <begin position="1"/>
        <end position="77"/>
    </location>
</feature>
<feature type="compositionally biased region" description="Basic and acidic residues" evidence="1">
    <location>
        <begin position="321"/>
        <end position="337"/>
    </location>
</feature>
<evidence type="ECO:0000313" key="3">
    <source>
        <dbReference type="Proteomes" id="UP000032180"/>
    </source>
</evidence>
<accession>A0A0D9WQU6</accession>
<dbReference type="Gramene" id="LPERR06G14010.1">
    <property type="protein sequence ID" value="LPERR06G14010.1"/>
    <property type="gene ID" value="LPERR06G14010"/>
</dbReference>
<keyword evidence="3" id="KW-1185">Reference proteome</keyword>
<evidence type="ECO:0000313" key="2">
    <source>
        <dbReference type="EnsemblPlants" id="LPERR06G14010.1"/>
    </source>
</evidence>
<dbReference type="EnsemblPlants" id="LPERR06G14010.1">
    <property type="protein sequence ID" value="LPERR06G14010.1"/>
    <property type="gene ID" value="LPERR06G14010"/>
</dbReference>
<dbReference type="HOGENOM" id="CLU_776988_0_0_1"/>
<feature type="compositionally biased region" description="Polar residues" evidence="1">
    <location>
        <begin position="68"/>
        <end position="77"/>
    </location>
</feature>
<feature type="compositionally biased region" description="Polar residues" evidence="1">
    <location>
        <begin position="37"/>
        <end position="58"/>
    </location>
</feature>
<feature type="region of interest" description="Disordered" evidence="1">
    <location>
        <begin position="115"/>
        <end position="147"/>
    </location>
</feature>
<feature type="compositionally biased region" description="Basic and acidic residues" evidence="1">
    <location>
        <begin position="303"/>
        <end position="314"/>
    </location>
</feature>
<name>A0A0D9WQU6_9ORYZ</name>
<dbReference type="Proteomes" id="UP000032180">
    <property type="component" value="Chromosome 6"/>
</dbReference>
<reference evidence="3" key="2">
    <citation type="submission" date="2013-12" db="EMBL/GenBank/DDBJ databases">
        <authorList>
            <person name="Yu Y."/>
            <person name="Lee S."/>
            <person name="de Baynast K."/>
            <person name="Wissotski M."/>
            <person name="Liu L."/>
            <person name="Talag J."/>
            <person name="Goicoechea J."/>
            <person name="Angelova A."/>
            <person name="Jetty R."/>
            <person name="Kudrna D."/>
            <person name="Golser W."/>
            <person name="Rivera L."/>
            <person name="Zhang J."/>
            <person name="Wing R."/>
        </authorList>
    </citation>
    <scope>NUCLEOTIDE SEQUENCE</scope>
</reference>
<sequence>MDYPVPPKMTRHARQYQDGEGRSTPDRFVGAIISDLEASTTQDDQDNYSASESDNSQAAYAMDRDDASTSASMTPAQRLATMQQTLDEAPTDAAAGAEIVSWTDRLREAARNLDSTLAEAEQPGQPSLSEAARRATAPDGDAAVGAVAANGTPNINAAGQPTATAGAPNQDANAHNKIATAPTDGAEITKDAVTTLLFPDDIQRLATMQQTLDEAPTDAAAGAEIVSWTDRLREAARNLDSTLAEAEQPGQPSLSEAARRATAPDGDAAVGAVAANGTPNINAAGQPTATAGAPNQDANAHNKVNDKEPTDNEHRHPRGRINRERTPPADRDRADRRRRDHKRRRHHTSLPRRHTGE</sequence>
<dbReference type="AlphaFoldDB" id="A0A0D9WQU6"/>
<evidence type="ECO:0000256" key="1">
    <source>
        <dbReference type="SAM" id="MobiDB-lite"/>
    </source>
</evidence>
<reference evidence="2 3" key="1">
    <citation type="submission" date="2012-08" db="EMBL/GenBank/DDBJ databases">
        <title>Oryza genome evolution.</title>
        <authorList>
            <person name="Wing R.A."/>
        </authorList>
    </citation>
    <scope>NUCLEOTIDE SEQUENCE</scope>
</reference>
<proteinExistence type="predicted"/>
<organism evidence="2 3">
    <name type="scientific">Leersia perrieri</name>
    <dbReference type="NCBI Taxonomy" id="77586"/>
    <lineage>
        <taxon>Eukaryota</taxon>
        <taxon>Viridiplantae</taxon>
        <taxon>Streptophyta</taxon>
        <taxon>Embryophyta</taxon>
        <taxon>Tracheophyta</taxon>
        <taxon>Spermatophyta</taxon>
        <taxon>Magnoliopsida</taxon>
        <taxon>Liliopsida</taxon>
        <taxon>Poales</taxon>
        <taxon>Poaceae</taxon>
        <taxon>BOP clade</taxon>
        <taxon>Oryzoideae</taxon>
        <taxon>Oryzeae</taxon>
        <taxon>Oryzinae</taxon>
        <taxon>Leersia</taxon>
    </lineage>
</organism>
<reference evidence="2" key="3">
    <citation type="submission" date="2015-04" db="UniProtKB">
        <authorList>
            <consortium name="EnsemblPlants"/>
        </authorList>
    </citation>
    <scope>IDENTIFICATION</scope>
</reference>
<feature type="compositionally biased region" description="Basic and acidic residues" evidence="1">
    <location>
        <begin position="15"/>
        <end position="25"/>
    </location>
</feature>
<protein>
    <submittedName>
        <fullName evidence="2">Uncharacterized protein</fullName>
    </submittedName>
</protein>